<dbReference type="PROSITE" id="PS51143">
    <property type="entry name" value="MT_A70"/>
    <property type="match status" value="1"/>
</dbReference>
<keyword evidence="3" id="KW-1185">Reference proteome</keyword>
<dbReference type="GO" id="GO:0008168">
    <property type="term" value="F:methyltransferase activity"/>
    <property type="evidence" value="ECO:0007669"/>
    <property type="project" value="InterPro"/>
</dbReference>
<organism evidence="2 3">
    <name type="scientific">Henosepilachna vigintioctopunctata</name>
    <dbReference type="NCBI Taxonomy" id="420089"/>
    <lineage>
        <taxon>Eukaryota</taxon>
        <taxon>Metazoa</taxon>
        <taxon>Ecdysozoa</taxon>
        <taxon>Arthropoda</taxon>
        <taxon>Hexapoda</taxon>
        <taxon>Insecta</taxon>
        <taxon>Pterygota</taxon>
        <taxon>Neoptera</taxon>
        <taxon>Endopterygota</taxon>
        <taxon>Coleoptera</taxon>
        <taxon>Polyphaga</taxon>
        <taxon>Cucujiformia</taxon>
        <taxon>Coccinelloidea</taxon>
        <taxon>Coccinellidae</taxon>
        <taxon>Epilachninae</taxon>
        <taxon>Epilachnini</taxon>
        <taxon>Henosepilachna</taxon>
    </lineage>
</organism>
<dbReference type="GO" id="GO:0003676">
    <property type="term" value="F:nucleic acid binding"/>
    <property type="evidence" value="ECO:0007669"/>
    <property type="project" value="InterPro"/>
</dbReference>
<comment type="caution">
    <text evidence="2">The sequence shown here is derived from an EMBL/GenBank/DDBJ whole genome shotgun (WGS) entry which is preliminary data.</text>
</comment>
<dbReference type="PANTHER" id="PTHR12829">
    <property type="entry name" value="N6-ADENOSINE-METHYLTRANSFERASE"/>
    <property type="match status" value="1"/>
</dbReference>
<evidence type="ECO:0000313" key="2">
    <source>
        <dbReference type="EMBL" id="KAK9881897.1"/>
    </source>
</evidence>
<evidence type="ECO:0000313" key="3">
    <source>
        <dbReference type="Proteomes" id="UP001431783"/>
    </source>
</evidence>
<dbReference type="InterPro" id="IPR007757">
    <property type="entry name" value="MT-A70-like"/>
</dbReference>
<dbReference type="GO" id="GO:0005634">
    <property type="term" value="C:nucleus"/>
    <property type="evidence" value="ECO:0007669"/>
    <property type="project" value="TreeGrafter"/>
</dbReference>
<dbReference type="EMBL" id="JARQZJ010000071">
    <property type="protein sequence ID" value="KAK9881897.1"/>
    <property type="molecule type" value="Genomic_DNA"/>
</dbReference>
<dbReference type="SUPFAM" id="SSF53335">
    <property type="entry name" value="S-adenosyl-L-methionine-dependent methyltransferases"/>
    <property type="match status" value="1"/>
</dbReference>
<dbReference type="Pfam" id="PF05063">
    <property type="entry name" value="MT-A70"/>
    <property type="match status" value="1"/>
</dbReference>
<dbReference type="InterPro" id="IPR029063">
    <property type="entry name" value="SAM-dependent_MTases_sf"/>
</dbReference>
<dbReference type="Proteomes" id="UP001431783">
    <property type="component" value="Unassembled WGS sequence"/>
</dbReference>
<sequence length="337" mass="39261">MTLVCSSNLGWLISHSDYTSTIHKNCQEFIDIKTGLFEINAPYVKKNSKRRECTDDIEDTEVNTVQNVYNMIFLEFKEHFKNETFKDNNQNAVILSKYVYEKTSQCSLENIKGMNNGPAVLNVINGSRFLFPENCRFYCKDVLEITENLYDEKFDLILLDPPWWNKYIRRKRKKTSHAYNMMYNSDLKEVQIENLLGENGLVAVWCTNSAQHITALKEDIFPKWGIRFTSKWYWLKVTQKGVPVCNFSNPPGKQPYEQIIFGCHPNRKLACPSNGKMILSVPSALHSHKPPLTELLKIYLPVQPKCLEIFARYLLPNWTSYGNEVLKFQHESLYEIG</sequence>
<proteinExistence type="inferred from homology"/>
<evidence type="ECO:0008006" key="4">
    <source>
        <dbReference type="Google" id="ProtNLM"/>
    </source>
</evidence>
<accession>A0AAW1UPJ4</accession>
<dbReference type="AlphaFoldDB" id="A0AAW1UPJ4"/>
<dbReference type="PANTHER" id="PTHR12829:SF4">
    <property type="entry name" value="N(6)-ADENINE-SPECIFIC METHYLTRANSFERASE METTL4"/>
    <property type="match status" value="1"/>
</dbReference>
<dbReference type="PROSITE" id="PS00092">
    <property type="entry name" value="N6_MTASE"/>
    <property type="match status" value="1"/>
</dbReference>
<comment type="similarity">
    <text evidence="1">Belongs to the MT-A70-like family.</text>
</comment>
<dbReference type="Gene3D" id="3.40.50.150">
    <property type="entry name" value="Vaccinia Virus protein VP39"/>
    <property type="match status" value="1"/>
</dbReference>
<reference evidence="2 3" key="1">
    <citation type="submission" date="2023-03" db="EMBL/GenBank/DDBJ databases">
        <title>Genome insight into feeding habits of ladybird beetles.</title>
        <authorList>
            <person name="Li H.-S."/>
            <person name="Huang Y.-H."/>
            <person name="Pang H."/>
        </authorList>
    </citation>
    <scope>NUCLEOTIDE SEQUENCE [LARGE SCALE GENOMIC DNA]</scope>
    <source>
        <strain evidence="2">SYSU_2023b</strain>
        <tissue evidence="2">Whole body</tissue>
    </source>
</reference>
<dbReference type="GO" id="GO:0032259">
    <property type="term" value="P:methylation"/>
    <property type="evidence" value="ECO:0007669"/>
    <property type="project" value="InterPro"/>
</dbReference>
<dbReference type="InterPro" id="IPR002052">
    <property type="entry name" value="DNA_methylase_N6_adenine_CS"/>
</dbReference>
<protein>
    <recommendedName>
        <fullName evidence="4">Methyltransferase-like protein 4</fullName>
    </recommendedName>
</protein>
<gene>
    <name evidence="2" type="ORF">WA026_018093</name>
</gene>
<name>A0AAW1UPJ4_9CUCU</name>
<evidence type="ECO:0000256" key="1">
    <source>
        <dbReference type="PROSITE-ProRule" id="PRU00489"/>
    </source>
</evidence>